<dbReference type="PANTHER" id="PTHR36923:SF3">
    <property type="entry name" value="FERREDOXIN"/>
    <property type="match status" value="1"/>
</dbReference>
<dbReference type="Gene3D" id="3.30.70.20">
    <property type="match status" value="1"/>
</dbReference>
<dbReference type="SUPFAM" id="SSF54862">
    <property type="entry name" value="4Fe-4S ferredoxins"/>
    <property type="match status" value="1"/>
</dbReference>
<keyword evidence="5" id="KW-0411">Iron-sulfur</keyword>
<reference evidence="6" key="1">
    <citation type="submission" date="2023-07" db="EMBL/GenBank/DDBJ databases">
        <title>Genomic Encyclopedia of Type Strains, Phase IV (KMG-IV): sequencing the most valuable type-strain genomes for metagenomic binning, comparative biology and taxonomic classification.</title>
        <authorList>
            <person name="Goeker M."/>
        </authorList>
    </citation>
    <scope>NUCLEOTIDE SEQUENCE</scope>
    <source>
        <strain evidence="6">DSM 26174</strain>
    </source>
</reference>
<evidence type="ECO:0000313" key="6">
    <source>
        <dbReference type="EMBL" id="MDR6239577.1"/>
    </source>
</evidence>
<sequence>MITIIHQRDKCIGCNYCVELAFSHWRMSKKDGKSILLGAKEKKGFWTLKAPYEDYEDNKKAADACPVNIIQVRD</sequence>
<keyword evidence="3" id="KW-0249">Electron transport</keyword>
<name>A0AAE4BTG9_9BACT</name>
<protein>
    <submittedName>
        <fullName evidence="6">Ferredoxin</fullName>
    </submittedName>
</protein>
<evidence type="ECO:0000256" key="3">
    <source>
        <dbReference type="ARBA" id="ARBA00022982"/>
    </source>
</evidence>
<gene>
    <name evidence="6" type="ORF">HNQ88_002625</name>
</gene>
<keyword evidence="2" id="KW-0479">Metal-binding</keyword>
<dbReference type="AlphaFoldDB" id="A0AAE4BTG9"/>
<dbReference type="EMBL" id="JAVDQD010000003">
    <property type="protein sequence ID" value="MDR6239577.1"/>
    <property type="molecule type" value="Genomic_DNA"/>
</dbReference>
<evidence type="ECO:0000256" key="1">
    <source>
        <dbReference type="ARBA" id="ARBA00022448"/>
    </source>
</evidence>
<evidence type="ECO:0000256" key="4">
    <source>
        <dbReference type="ARBA" id="ARBA00023004"/>
    </source>
</evidence>
<proteinExistence type="predicted"/>
<keyword evidence="1" id="KW-0813">Transport</keyword>
<dbReference type="GO" id="GO:0046872">
    <property type="term" value="F:metal ion binding"/>
    <property type="evidence" value="ECO:0007669"/>
    <property type="project" value="UniProtKB-KW"/>
</dbReference>
<keyword evidence="7" id="KW-1185">Reference proteome</keyword>
<accession>A0AAE4BTG9</accession>
<dbReference type="GO" id="GO:0051536">
    <property type="term" value="F:iron-sulfur cluster binding"/>
    <property type="evidence" value="ECO:0007669"/>
    <property type="project" value="UniProtKB-KW"/>
</dbReference>
<dbReference type="Proteomes" id="UP001185092">
    <property type="component" value="Unassembled WGS sequence"/>
</dbReference>
<dbReference type="RefSeq" id="WP_309939274.1">
    <property type="nucleotide sequence ID" value="NZ_AP025305.1"/>
</dbReference>
<dbReference type="InterPro" id="IPR051269">
    <property type="entry name" value="Fe-S_cluster_ET"/>
</dbReference>
<evidence type="ECO:0000313" key="7">
    <source>
        <dbReference type="Proteomes" id="UP001185092"/>
    </source>
</evidence>
<comment type="caution">
    <text evidence="6">The sequence shown here is derived from an EMBL/GenBank/DDBJ whole genome shotgun (WGS) entry which is preliminary data.</text>
</comment>
<dbReference type="PANTHER" id="PTHR36923">
    <property type="entry name" value="FERREDOXIN"/>
    <property type="match status" value="1"/>
</dbReference>
<evidence type="ECO:0000256" key="2">
    <source>
        <dbReference type="ARBA" id="ARBA00022723"/>
    </source>
</evidence>
<evidence type="ECO:0000256" key="5">
    <source>
        <dbReference type="ARBA" id="ARBA00023014"/>
    </source>
</evidence>
<organism evidence="6 7">
    <name type="scientific">Aureibacter tunicatorum</name>
    <dbReference type="NCBI Taxonomy" id="866807"/>
    <lineage>
        <taxon>Bacteria</taxon>
        <taxon>Pseudomonadati</taxon>
        <taxon>Bacteroidota</taxon>
        <taxon>Cytophagia</taxon>
        <taxon>Cytophagales</taxon>
        <taxon>Persicobacteraceae</taxon>
        <taxon>Aureibacter</taxon>
    </lineage>
</organism>
<keyword evidence="4" id="KW-0408">Iron</keyword>
<dbReference type="Pfam" id="PF13459">
    <property type="entry name" value="Fer4_15"/>
    <property type="match status" value="1"/>
</dbReference>